<sequence>ILSNLAQHRIQALIPSMNHTQIQSLVSGIRASLLVSLDPSEQQQAIVCALSRFLIGSLAAGCLCFVLALVM</sequence>
<keyword evidence="1" id="KW-0472">Membrane</keyword>
<feature type="non-terminal residue" evidence="2">
    <location>
        <position position="1"/>
    </location>
</feature>
<name>A0A2V5HSG8_9EURO</name>
<accession>A0A2V5HSG8</accession>
<dbReference type="Proteomes" id="UP000248817">
    <property type="component" value="Unassembled WGS sequence"/>
</dbReference>
<dbReference type="AlphaFoldDB" id="A0A2V5HSG8"/>
<organism evidence="2 3">
    <name type="scientific">Aspergillus indologenus CBS 114.80</name>
    <dbReference type="NCBI Taxonomy" id="1450541"/>
    <lineage>
        <taxon>Eukaryota</taxon>
        <taxon>Fungi</taxon>
        <taxon>Dikarya</taxon>
        <taxon>Ascomycota</taxon>
        <taxon>Pezizomycotina</taxon>
        <taxon>Eurotiomycetes</taxon>
        <taxon>Eurotiomycetidae</taxon>
        <taxon>Eurotiales</taxon>
        <taxon>Aspergillaceae</taxon>
        <taxon>Aspergillus</taxon>
        <taxon>Aspergillus subgen. Circumdati</taxon>
    </lineage>
</organism>
<gene>
    <name evidence="2" type="ORF">BP00DRAFT_326036</name>
</gene>
<evidence type="ECO:0000256" key="1">
    <source>
        <dbReference type="SAM" id="Phobius"/>
    </source>
</evidence>
<dbReference type="EMBL" id="KZ825570">
    <property type="protein sequence ID" value="PYI27438.1"/>
    <property type="molecule type" value="Genomic_DNA"/>
</dbReference>
<evidence type="ECO:0000313" key="3">
    <source>
        <dbReference type="Proteomes" id="UP000248817"/>
    </source>
</evidence>
<keyword evidence="1" id="KW-0812">Transmembrane</keyword>
<feature type="transmembrane region" description="Helical" evidence="1">
    <location>
        <begin position="44"/>
        <end position="70"/>
    </location>
</feature>
<keyword evidence="3" id="KW-1185">Reference proteome</keyword>
<evidence type="ECO:0000313" key="2">
    <source>
        <dbReference type="EMBL" id="PYI27438.1"/>
    </source>
</evidence>
<feature type="non-terminal residue" evidence="2">
    <location>
        <position position="71"/>
    </location>
</feature>
<reference evidence="2 3" key="1">
    <citation type="submission" date="2018-02" db="EMBL/GenBank/DDBJ databases">
        <title>The genomes of Aspergillus section Nigri reveals drivers in fungal speciation.</title>
        <authorList>
            <consortium name="DOE Joint Genome Institute"/>
            <person name="Vesth T.C."/>
            <person name="Nybo J."/>
            <person name="Theobald S."/>
            <person name="Brandl J."/>
            <person name="Frisvad J.C."/>
            <person name="Nielsen K.F."/>
            <person name="Lyhne E.K."/>
            <person name="Kogle M.E."/>
            <person name="Kuo A."/>
            <person name="Riley R."/>
            <person name="Clum A."/>
            <person name="Nolan M."/>
            <person name="Lipzen A."/>
            <person name="Salamov A."/>
            <person name="Henrissat B."/>
            <person name="Wiebenga A."/>
            <person name="De vries R.P."/>
            <person name="Grigoriev I.V."/>
            <person name="Mortensen U.H."/>
            <person name="Andersen M.R."/>
            <person name="Baker S.E."/>
        </authorList>
    </citation>
    <scope>NUCLEOTIDE SEQUENCE [LARGE SCALE GENOMIC DNA]</scope>
    <source>
        <strain evidence="2 3">CBS 114.80</strain>
    </source>
</reference>
<protein>
    <submittedName>
        <fullName evidence="2">Uncharacterized protein</fullName>
    </submittedName>
</protein>
<proteinExistence type="predicted"/>
<keyword evidence="1" id="KW-1133">Transmembrane helix</keyword>